<dbReference type="Proteomes" id="UP000078046">
    <property type="component" value="Unassembled WGS sequence"/>
</dbReference>
<protein>
    <submittedName>
        <fullName evidence="3">Uncharacterized protein</fullName>
    </submittedName>
</protein>
<organism evidence="3 4">
    <name type="scientific">Intoshia linei</name>
    <dbReference type="NCBI Taxonomy" id="1819745"/>
    <lineage>
        <taxon>Eukaryota</taxon>
        <taxon>Metazoa</taxon>
        <taxon>Spiralia</taxon>
        <taxon>Lophotrochozoa</taxon>
        <taxon>Mesozoa</taxon>
        <taxon>Orthonectida</taxon>
        <taxon>Rhopaluridae</taxon>
        <taxon>Intoshia</taxon>
    </lineage>
</organism>
<comment type="similarity">
    <text evidence="1">Belongs to the SPT2 family.</text>
</comment>
<gene>
    <name evidence="3" type="ORF">A3Q56_01144</name>
</gene>
<keyword evidence="4" id="KW-1185">Reference proteome</keyword>
<evidence type="ECO:0000256" key="2">
    <source>
        <dbReference type="ARBA" id="ARBA00023054"/>
    </source>
</evidence>
<keyword evidence="2" id="KW-0175">Coiled coil</keyword>
<dbReference type="OrthoDB" id="6259853at2759"/>
<evidence type="ECO:0000256" key="1">
    <source>
        <dbReference type="ARBA" id="ARBA00006461"/>
    </source>
</evidence>
<evidence type="ECO:0000313" key="3">
    <source>
        <dbReference type="EMBL" id="OAF71109.1"/>
    </source>
</evidence>
<proteinExistence type="inferred from homology"/>
<accession>A0A177B9X3</accession>
<dbReference type="EMBL" id="LWCA01000079">
    <property type="protein sequence ID" value="OAF71109.1"/>
    <property type="molecule type" value="Genomic_DNA"/>
</dbReference>
<name>A0A177B9X3_9BILA</name>
<reference evidence="3 4" key="1">
    <citation type="submission" date="2016-04" db="EMBL/GenBank/DDBJ databases">
        <title>The genome of Intoshia linei affirms orthonectids as highly simplified spiralians.</title>
        <authorList>
            <person name="Mikhailov K.V."/>
            <person name="Slusarev G.S."/>
            <person name="Nikitin M.A."/>
            <person name="Logacheva M.D."/>
            <person name="Penin A."/>
            <person name="Aleoshin V."/>
            <person name="Panchin Y.V."/>
        </authorList>
    </citation>
    <scope>NUCLEOTIDE SEQUENCE [LARGE SCALE GENOMIC DNA]</scope>
    <source>
        <strain evidence="3">Intl2013</strain>
        <tissue evidence="3">Whole animal</tissue>
    </source>
</reference>
<comment type="caution">
    <text evidence="3">The sequence shown here is derived from an EMBL/GenBank/DDBJ whole genome shotgun (WGS) entry which is preliminary data.</text>
</comment>
<sequence length="270" mass="32164">MKPLRDTSIRKEHIHLNNKDIISRRNKFLRINEKLTLPTEAPIVVPTKKKNVYPKKIVKPTYKLKTDVDIYSKSILKIESHSVVPKKEPKKMKKNISNLSFQELLKFANDQHQKINIESPLKKLETQFEIIYNKKKLKPLRVHESKRKIVQIKSTQKTNNNASLVNVNSLAKETFKVKHQRKTHYIKRNVECDETDEYEHDFIEDSDCSNFKYNQIQSVFGEKNRFMDENDLSDMDVGFHDIQKEEYISSKIARYEDEVEYKRLQNKKFH</sequence>
<dbReference type="AlphaFoldDB" id="A0A177B9X3"/>
<evidence type="ECO:0000313" key="4">
    <source>
        <dbReference type="Proteomes" id="UP000078046"/>
    </source>
</evidence>
<dbReference type="Pfam" id="PF08243">
    <property type="entry name" value="SPT2"/>
    <property type="match status" value="1"/>
</dbReference>
<dbReference type="InterPro" id="IPR013256">
    <property type="entry name" value="Chromatin_SPT2"/>
</dbReference>